<accession>A0A8J3IFR9</accession>
<dbReference type="PANTHER" id="PTHR44591">
    <property type="entry name" value="STRESS RESPONSE REGULATOR PROTEIN 1"/>
    <property type="match status" value="1"/>
</dbReference>
<dbReference type="InterPro" id="IPR011006">
    <property type="entry name" value="CheY-like_superfamily"/>
</dbReference>
<evidence type="ECO:0000256" key="1">
    <source>
        <dbReference type="ARBA" id="ARBA00022553"/>
    </source>
</evidence>
<dbReference type="InterPro" id="IPR001789">
    <property type="entry name" value="Sig_transdc_resp-reg_receiver"/>
</dbReference>
<feature type="domain" description="Response regulatory" evidence="3">
    <location>
        <begin position="22"/>
        <end position="135"/>
    </location>
</feature>
<dbReference type="CDD" id="cd00156">
    <property type="entry name" value="REC"/>
    <property type="match status" value="1"/>
</dbReference>
<feature type="modified residue" description="4-aspartylphosphate" evidence="2">
    <location>
        <position position="72"/>
    </location>
</feature>
<dbReference type="Gene3D" id="3.40.50.2300">
    <property type="match status" value="1"/>
</dbReference>
<dbReference type="PROSITE" id="PS50110">
    <property type="entry name" value="RESPONSE_REGULATORY"/>
    <property type="match status" value="1"/>
</dbReference>
<dbReference type="SMART" id="SM00448">
    <property type="entry name" value="REC"/>
    <property type="match status" value="1"/>
</dbReference>
<keyword evidence="1 2" id="KW-0597">Phosphoprotein</keyword>
<dbReference type="Pfam" id="PF00072">
    <property type="entry name" value="Response_reg"/>
    <property type="match status" value="1"/>
</dbReference>
<comment type="caution">
    <text evidence="4">The sequence shown here is derived from an EMBL/GenBank/DDBJ whole genome shotgun (WGS) entry which is preliminary data.</text>
</comment>
<protein>
    <recommendedName>
        <fullName evidence="3">Response regulatory domain-containing protein</fullName>
    </recommendedName>
</protein>
<evidence type="ECO:0000313" key="4">
    <source>
        <dbReference type="EMBL" id="GHO51079.1"/>
    </source>
</evidence>
<evidence type="ECO:0000259" key="3">
    <source>
        <dbReference type="PROSITE" id="PS50110"/>
    </source>
</evidence>
<evidence type="ECO:0000313" key="5">
    <source>
        <dbReference type="Proteomes" id="UP000612362"/>
    </source>
</evidence>
<keyword evidence="5" id="KW-1185">Reference proteome</keyword>
<proteinExistence type="predicted"/>
<dbReference type="InterPro" id="IPR050595">
    <property type="entry name" value="Bact_response_regulator"/>
</dbReference>
<reference evidence="4" key="1">
    <citation type="submission" date="2020-10" db="EMBL/GenBank/DDBJ databases">
        <title>Taxonomic study of unclassified bacteria belonging to the class Ktedonobacteria.</title>
        <authorList>
            <person name="Yabe S."/>
            <person name="Wang C.M."/>
            <person name="Zheng Y."/>
            <person name="Sakai Y."/>
            <person name="Cavaletti L."/>
            <person name="Monciardini P."/>
            <person name="Donadio S."/>
        </authorList>
    </citation>
    <scope>NUCLEOTIDE SEQUENCE</scope>
    <source>
        <strain evidence="4">SOSP1-1</strain>
    </source>
</reference>
<gene>
    <name evidence="4" type="ORF">KSX_92420</name>
</gene>
<name>A0A8J3IFR9_9CHLR</name>
<dbReference type="EMBL" id="BNJF01000010">
    <property type="protein sequence ID" value="GHO51079.1"/>
    <property type="molecule type" value="Genomic_DNA"/>
</dbReference>
<sequence>MTNLQHMTNLQYVGSERSLVKSILIVEDDPILGDILLEVLHSEEIYQGFLAPSGEMALSIVDTISPALFLLDYRLPGMDGLELAAQLRRREAGELKPILLMSSSLPCESSLLEDIRTLQKPFDLEKLMQLIEELLAS</sequence>
<dbReference type="Proteomes" id="UP000612362">
    <property type="component" value="Unassembled WGS sequence"/>
</dbReference>
<dbReference type="AlphaFoldDB" id="A0A8J3IFR9"/>
<dbReference type="GO" id="GO:0000160">
    <property type="term" value="P:phosphorelay signal transduction system"/>
    <property type="evidence" value="ECO:0007669"/>
    <property type="project" value="InterPro"/>
</dbReference>
<dbReference type="SUPFAM" id="SSF52172">
    <property type="entry name" value="CheY-like"/>
    <property type="match status" value="1"/>
</dbReference>
<organism evidence="4 5">
    <name type="scientific">Ktedonospora formicarum</name>
    <dbReference type="NCBI Taxonomy" id="2778364"/>
    <lineage>
        <taxon>Bacteria</taxon>
        <taxon>Bacillati</taxon>
        <taxon>Chloroflexota</taxon>
        <taxon>Ktedonobacteria</taxon>
        <taxon>Ktedonobacterales</taxon>
        <taxon>Ktedonobacteraceae</taxon>
        <taxon>Ktedonospora</taxon>
    </lineage>
</organism>
<dbReference type="RefSeq" id="WP_236031936.1">
    <property type="nucleotide sequence ID" value="NZ_BNJF01000010.1"/>
</dbReference>
<dbReference type="PANTHER" id="PTHR44591:SF3">
    <property type="entry name" value="RESPONSE REGULATORY DOMAIN-CONTAINING PROTEIN"/>
    <property type="match status" value="1"/>
</dbReference>
<evidence type="ECO:0000256" key="2">
    <source>
        <dbReference type="PROSITE-ProRule" id="PRU00169"/>
    </source>
</evidence>